<evidence type="ECO:0000256" key="5">
    <source>
        <dbReference type="ARBA" id="ARBA00022898"/>
    </source>
</evidence>
<evidence type="ECO:0000256" key="1">
    <source>
        <dbReference type="ARBA" id="ARBA00001933"/>
    </source>
</evidence>
<accession>A0A6G4U1Y9</accession>
<keyword evidence="4 7" id="KW-0808">Transferase</keyword>
<dbReference type="PANTHER" id="PTHR46383:SF1">
    <property type="entry name" value="ASPARTATE AMINOTRANSFERASE"/>
    <property type="match status" value="1"/>
</dbReference>
<proteinExistence type="inferred from homology"/>
<evidence type="ECO:0000256" key="3">
    <source>
        <dbReference type="ARBA" id="ARBA00022576"/>
    </source>
</evidence>
<dbReference type="InterPro" id="IPR004839">
    <property type="entry name" value="Aminotransferase_I/II_large"/>
</dbReference>
<comment type="caution">
    <text evidence="7">The sequence shown here is derived from an EMBL/GenBank/DDBJ whole genome shotgun (WGS) entry which is preliminary data.</text>
</comment>
<dbReference type="GO" id="GO:0006520">
    <property type="term" value="P:amino acid metabolic process"/>
    <property type="evidence" value="ECO:0007669"/>
    <property type="project" value="InterPro"/>
</dbReference>
<dbReference type="Pfam" id="PF00155">
    <property type="entry name" value="Aminotran_1_2"/>
    <property type="match status" value="1"/>
</dbReference>
<dbReference type="EMBL" id="JAAKZV010000061">
    <property type="protein sequence ID" value="NGN65388.1"/>
    <property type="molecule type" value="Genomic_DNA"/>
</dbReference>
<feature type="domain" description="Aminotransferase class I/classII large" evidence="6">
    <location>
        <begin position="34"/>
        <end position="308"/>
    </location>
</feature>
<gene>
    <name evidence="7" type="ORF">G5C51_15970</name>
</gene>
<comment type="similarity">
    <text evidence="2">Belongs to the class-I pyridoxal-phosphate-dependent aminotransferase family.</text>
</comment>
<dbReference type="PANTHER" id="PTHR46383">
    <property type="entry name" value="ASPARTATE AMINOTRANSFERASE"/>
    <property type="match status" value="1"/>
</dbReference>
<evidence type="ECO:0000256" key="4">
    <source>
        <dbReference type="ARBA" id="ARBA00022679"/>
    </source>
</evidence>
<evidence type="ECO:0000313" key="8">
    <source>
        <dbReference type="Proteomes" id="UP000481583"/>
    </source>
</evidence>
<dbReference type="AlphaFoldDB" id="A0A6G4U1Y9"/>
<evidence type="ECO:0000313" key="7">
    <source>
        <dbReference type="EMBL" id="NGN65388.1"/>
    </source>
</evidence>
<dbReference type="SUPFAM" id="SSF53383">
    <property type="entry name" value="PLP-dependent transferases"/>
    <property type="match status" value="1"/>
</dbReference>
<protein>
    <submittedName>
        <fullName evidence="7">Aminotransferase class I/II-fold pyridoxal phosphate-dependent enzyme</fullName>
    </submittedName>
</protein>
<dbReference type="GO" id="GO:0030170">
    <property type="term" value="F:pyridoxal phosphate binding"/>
    <property type="evidence" value="ECO:0007669"/>
    <property type="project" value="InterPro"/>
</dbReference>
<reference evidence="7 8" key="1">
    <citation type="submission" date="2020-02" db="EMBL/GenBank/DDBJ databases">
        <title>Whole-genome analyses of novel actinobacteria.</title>
        <authorList>
            <person name="Sahin N."/>
        </authorList>
    </citation>
    <scope>NUCLEOTIDE SEQUENCE [LARGE SCALE GENOMIC DNA]</scope>
    <source>
        <strain evidence="7 8">A7024</strain>
    </source>
</reference>
<dbReference type="InterPro" id="IPR015421">
    <property type="entry name" value="PyrdxlP-dep_Trfase_major"/>
</dbReference>
<comment type="cofactor">
    <cofactor evidence="1">
        <name>pyridoxal 5'-phosphate</name>
        <dbReference type="ChEBI" id="CHEBI:597326"/>
    </cofactor>
</comment>
<keyword evidence="8" id="KW-1185">Reference proteome</keyword>
<keyword evidence="5" id="KW-0663">Pyridoxal phosphate</keyword>
<dbReference type="InterPro" id="IPR015422">
    <property type="entry name" value="PyrdxlP-dep_Trfase_small"/>
</dbReference>
<dbReference type="InterPro" id="IPR015424">
    <property type="entry name" value="PyrdxlP-dep_Trfase"/>
</dbReference>
<dbReference type="RefSeq" id="WP_165237770.1">
    <property type="nucleotide sequence ID" value="NZ_JAAKZV010000061.1"/>
</dbReference>
<organism evidence="7 8">
    <name type="scientific">Streptomyces coryli</name>
    <dbReference type="NCBI Taxonomy" id="1128680"/>
    <lineage>
        <taxon>Bacteria</taxon>
        <taxon>Bacillati</taxon>
        <taxon>Actinomycetota</taxon>
        <taxon>Actinomycetes</taxon>
        <taxon>Kitasatosporales</taxon>
        <taxon>Streptomycetaceae</taxon>
        <taxon>Streptomyces</taxon>
    </lineage>
</organism>
<dbReference type="GO" id="GO:0008483">
    <property type="term" value="F:transaminase activity"/>
    <property type="evidence" value="ECO:0007669"/>
    <property type="project" value="UniProtKB-KW"/>
</dbReference>
<evidence type="ECO:0000259" key="6">
    <source>
        <dbReference type="Pfam" id="PF00155"/>
    </source>
</evidence>
<dbReference type="Proteomes" id="UP000481583">
    <property type="component" value="Unassembled WGS sequence"/>
</dbReference>
<dbReference type="Gene3D" id="3.40.640.10">
    <property type="entry name" value="Type I PLP-dependent aspartate aminotransferase-like (Major domain)"/>
    <property type="match status" value="1"/>
</dbReference>
<keyword evidence="3 7" id="KW-0032">Aminotransferase</keyword>
<name>A0A6G4U1Y9_9ACTN</name>
<evidence type="ECO:0000256" key="2">
    <source>
        <dbReference type="ARBA" id="ARBA00007441"/>
    </source>
</evidence>
<sequence>MRLAVPDPGLPVLDELARCLAHAAARTDPEPAGGALPLRTAAAGYYTRRGLHTAPGDTLAGPGAQPLLLALLKAAGGDVLVPRPGAAWYAPQARLLGRPVYGVGVPAESGGAPDPFQLLETVRRVRGEGGDPRVLIVSAADDPTGTVPPPELLHEACEAAAGEGLLVVSDESYRDTLHDPHDTVVVSPAEMLPNGDPGVVVITDLAAAFLPAAWPAAVARFPVAGRGAQLRAEMQTSLAAVRAELSAPVAEAATLALNEAPAVTERIRAAARLHGALAAALHATLAATGAVCRRPHAGHQVYADFEPLRGALEAAGVSDSVELEQHFAGRVGDGAVLGGHRFGDELHALRVRFATAPLTGAVDEERERALTAADPLELPHVAQALTFLGSAVTELTGAPR</sequence>
<dbReference type="Gene3D" id="3.90.1150.10">
    <property type="entry name" value="Aspartate Aminotransferase, domain 1"/>
    <property type="match status" value="1"/>
</dbReference>
<dbReference type="InterPro" id="IPR050596">
    <property type="entry name" value="AspAT/PAT-like"/>
</dbReference>